<dbReference type="Proteomes" id="UP000572072">
    <property type="component" value="Unassembled WGS sequence"/>
</dbReference>
<dbReference type="SUPFAM" id="SSF81901">
    <property type="entry name" value="HCP-like"/>
    <property type="match status" value="1"/>
</dbReference>
<evidence type="ECO:0000313" key="2">
    <source>
        <dbReference type="Proteomes" id="UP000572072"/>
    </source>
</evidence>
<evidence type="ECO:0000313" key="1">
    <source>
        <dbReference type="EMBL" id="NOH49312.1"/>
    </source>
</evidence>
<dbReference type="Pfam" id="PF08238">
    <property type="entry name" value="Sel1"/>
    <property type="match status" value="3"/>
</dbReference>
<dbReference type="Gene3D" id="1.25.40.10">
    <property type="entry name" value="Tetratricopeptide repeat domain"/>
    <property type="match status" value="1"/>
</dbReference>
<dbReference type="SMART" id="SM00671">
    <property type="entry name" value="SEL1"/>
    <property type="match status" value="2"/>
</dbReference>
<dbReference type="EMBL" id="VTYN01000014">
    <property type="protein sequence ID" value="NOH49312.1"/>
    <property type="molecule type" value="Genomic_DNA"/>
</dbReference>
<dbReference type="AlphaFoldDB" id="A0A7Y3ZAF4"/>
<sequence length="110" mass="12663">MEIDDEQPMYCYQQSAKQGHAKAQNNLGNMHHTGKAVNKNDRKAIHLYEQSAPKGIFESQYNVGLLYFLGRGVAKDNLQAYVWIFVSRANGYHDNNRILEKFVKTLPMMN</sequence>
<accession>A0A7Y3ZAF4</accession>
<comment type="caution">
    <text evidence="1">The sequence shown here is derived from an EMBL/GenBank/DDBJ whole genome shotgun (WGS) entry which is preliminary data.</text>
</comment>
<dbReference type="PANTHER" id="PTHR45011:SF1">
    <property type="entry name" value="DAP3-BINDING CELL DEATH ENHANCER 1"/>
    <property type="match status" value="1"/>
</dbReference>
<dbReference type="PANTHER" id="PTHR45011">
    <property type="entry name" value="DAP3-BINDING CELL DEATH ENHANCER 1"/>
    <property type="match status" value="1"/>
</dbReference>
<protein>
    <submittedName>
        <fullName evidence="1">Sel1 repeat family protein</fullName>
    </submittedName>
</protein>
<dbReference type="InterPro" id="IPR011990">
    <property type="entry name" value="TPR-like_helical_dom_sf"/>
</dbReference>
<organism evidence="1 2">
    <name type="scientific">Vibrio rotiferianus</name>
    <dbReference type="NCBI Taxonomy" id="190895"/>
    <lineage>
        <taxon>Bacteria</taxon>
        <taxon>Pseudomonadati</taxon>
        <taxon>Pseudomonadota</taxon>
        <taxon>Gammaproteobacteria</taxon>
        <taxon>Vibrionales</taxon>
        <taxon>Vibrionaceae</taxon>
        <taxon>Vibrio</taxon>
    </lineage>
</organism>
<dbReference type="InterPro" id="IPR052748">
    <property type="entry name" value="ISR_Activator"/>
</dbReference>
<dbReference type="InterPro" id="IPR006597">
    <property type="entry name" value="Sel1-like"/>
</dbReference>
<name>A0A7Y3ZAF4_9VIBR</name>
<gene>
    <name evidence="1" type="ORF">F0262_14760</name>
</gene>
<proteinExistence type="predicted"/>
<reference evidence="1 2" key="1">
    <citation type="submission" date="2019-08" db="EMBL/GenBank/DDBJ databases">
        <title>Draft genome sequencing and comparative genomics of hatchery-associated Vibrios.</title>
        <authorList>
            <person name="Kehlet-Delgado H."/>
            <person name="Mueller R.S."/>
        </authorList>
    </citation>
    <scope>NUCLEOTIDE SEQUENCE [LARGE SCALE GENOMIC DNA]</scope>
    <source>
        <strain evidence="1 2">00-78-3</strain>
    </source>
</reference>